<keyword evidence="3 4" id="KW-0482">Metalloprotease</keyword>
<dbReference type="AlphaFoldDB" id="A0AAF5I1U9"/>
<feature type="binding site" evidence="3">
    <location>
        <position position="556"/>
    </location>
    <ligand>
        <name>Zn(2+)</name>
        <dbReference type="ChEBI" id="CHEBI:29105"/>
        <note>catalytic</note>
    </ligand>
</feature>
<dbReference type="GO" id="GO:0008270">
    <property type="term" value="F:zinc ion binding"/>
    <property type="evidence" value="ECO:0007669"/>
    <property type="project" value="UniProtKB-UniRule"/>
</dbReference>
<evidence type="ECO:0000313" key="7">
    <source>
        <dbReference type="WBParaSite" id="TCONS_00010477.p1"/>
    </source>
</evidence>
<keyword evidence="3 4" id="KW-0479">Metal-binding</keyword>
<feature type="active site" evidence="3">
    <location>
        <position position="557"/>
    </location>
</feature>
<keyword evidence="3 4" id="KW-0378">Hydrolase</keyword>
<dbReference type="InterPro" id="IPR006026">
    <property type="entry name" value="Peptidase_Metallo"/>
</dbReference>
<feature type="active site" evidence="3">
    <location>
        <position position="181"/>
    </location>
</feature>
<feature type="binding site" evidence="3">
    <location>
        <position position="190"/>
    </location>
    <ligand>
        <name>Zn(2+)</name>
        <dbReference type="ChEBI" id="CHEBI:29105"/>
        <note>catalytic</note>
    </ligand>
</feature>
<evidence type="ECO:0000313" key="6">
    <source>
        <dbReference type="Proteomes" id="UP000035681"/>
    </source>
</evidence>
<dbReference type="Gene3D" id="3.40.390.10">
    <property type="entry name" value="Collagenase (Catalytic Domain)"/>
    <property type="match status" value="3"/>
</dbReference>
<sequence length="1204" mass="140731">LYTFNILLVYISVKPYWYALSPACFCSKNKDYTIRSEGRRVVLHYVGKRSNDFFKLEYKISILIFIQSVKLNSNFIKKDSILSRKRRATYLFGQGKFKTFPIKYKINKELNETFVKEALKLVEYESCITFQEDEQLNETGLEFVESDDFYRVDSVGTFSTTKPVKLKFLKKPELLGVALHEILHALGLFHEHERSERDDYIIINKTNIPEKYLDNFNFAPPFSTETYKIKYDYGSILHYARDAAHKEDSGSNITIETKNKHYFFSIGQSTYFIFLDVKLLNKHYCSERCEDTKKPKCYFGGYPNPKKCDECKCPTFYEPPFCKFVKNSHKKCGKKIRKASKRVKILKMKGIHDCHYILRAKENQTVEIIIKKARSKLSFVCQPGSGLNIKFLKNKALSPACFCGKTKNYTIRSEGREVVLRYVGKKSNDFFKLEYKTILIYIQCVKLNSKIIEKDSNLFRKRRATYINGRGKFKTLPIKYKINEEVNKTFTKEALKIVEYESCITFKEVKQLNEAGLEFVESDDHYFADSVGTFSINEPLKVGFLKEPSILGIALHEILHALGLFHQHQRPDRNDYIIINKINIHEKYLYTFRSSWSSTLETYGIKYDYGSILHYERDEGCKEDIEDCITIKTKIEHYLYSIGQSIYPSFLDIKLLNKRYCNNKCKDTPKLHCYFGGYPNPKKCDECKCPTFYEPPFCKFVKNSFPECGKKINKATRNIKTLKMKGVHDCHYIIRAKKNEIVEMTIKEAYSELTFICSPGSGLNIKFLKNKALSPACFCGKTTNYTIKSEGREVVLRFVGKRSNDSFELEYKITYFIIFNVILNYVESVKLNSKFFEKNSILLRKRRATYLEGRGKFNEFPIKYKIDKNVRRKLVKDAIALVEKETCVKFKEDKRLNGSGLIFILSHDHYYAEYVGKVSSIRPLKIGIAKKPVRVGFAVHEILHALGLFHEHERLDREKYIEIKFDNIQEKYHDQFKLANPITKETFGIKYDYGSMLHYEREAGHKEDTDSNITITTHNKHYFYSIGQRTDISFLDGKLLNKRYCNDKCKDKPKLHCYYGGYPNPKKCDECKCPTFYEPPFCKFVKKSHEKCGKKIRMATEKEQVLKMKGKYDCYYIIRAKKNQIVEMKIKKLRSFLKPICQPGSGLNIKFLKNKAISPACFCGKVTNYKIESEGREVVLRFAGKSKCNYFVLTYKSVEKFVSV</sequence>
<dbReference type="PRINTS" id="PR00480">
    <property type="entry name" value="ASTACIN"/>
</dbReference>
<comment type="cofactor">
    <cofactor evidence="3 4">
        <name>Zn(2+)</name>
        <dbReference type="ChEBI" id="CHEBI:29105"/>
    </cofactor>
    <text evidence="3 4">Binds 1 zinc ion per subunit.</text>
</comment>
<name>A0AAF5I1U9_STRER</name>
<feature type="domain" description="Peptidase M12A" evidence="5">
    <location>
        <begin position="463"/>
        <end position="662"/>
    </location>
</feature>
<dbReference type="PROSITE" id="PS51864">
    <property type="entry name" value="ASTACIN"/>
    <property type="match status" value="3"/>
</dbReference>
<keyword evidence="2" id="KW-1015">Disulfide bond</keyword>
<feature type="binding site" evidence="3">
    <location>
        <position position="950"/>
    </location>
    <ligand>
        <name>Zn(2+)</name>
        <dbReference type="ChEBI" id="CHEBI:29105"/>
        <note>catalytic</note>
    </ligand>
</feature>
<keyword evidence="3 4" id="KW-0645">Protease</keyword>
<feature type="binding site" evidence="3">
    <location>
        <position position="566"/>
    </location>
    <ligand>
        <name>Zn(2+)</name>
        <dbReference type="ChEBI" id="CHEBI:29105"/>
        <note>catalytic</note>
    </ligand>
</feature>
<feature type="binding site" evidence="3">
    <location>
        <position position="180"/>
    </location>
    <ligand>
        <name>Zn(2+)</name>
        <dbReference type="ChEBI" id="CHEBI:29105"/>
        <note>catalytic</note>
    </ligand>
</feature>
<proteinExistence type="predicted"/>
<evidence type="ECO:0000259" key="5">
    <source>
        <dbReference type="PROSITE" id="PS51864"/>
    </source>
</evidence>
<accession>A0AAF5I1U9</accession>
<feature type="binding site" evidence="3">
    <location>
        <position position="940"/>
    </location>
    <ligand>
        <name>Zn(2+)</name>
        <dbReference type="ChEBI" id="CHEBI:29105"/>
        <note>catalytic</note>
    </ligand>
</feature>
<dbReference type="SMART" id="SM00235">
    <property type="entry name" value="ZnMc"/>
    <property type="match status" value="3"/>
</dbReference>
<dbReference type="SUPFAM" id="SSF55486">
    <property type="entry name" value="Metalloproteases ('zincins'), catalytic domain"/>
    <property type="match status" value="3"/>
</dbReference>
<dbReference type="Proteomes" id="UP000035681">
    <property type="component" value="Unplaced"/>
</dbReference>
<dbReference type="EC" id="3.4.24.-" evidence="4"/>
<evidence type="ECO:0000256" key="2">
    <source>
        <dbReference type="ARBA" id="ARBA00023157"/>
    </source>
</evidence>
<evidence type="ECO:0000256" key="3">
    <source>
        <dbReference type="PROSITE-ProRule" id="PRU01211"/>
    </source>
</evidence>
<dbReference type="Pfam" id="PF01400">
    <property type="entry name" value="Astacin"/>
    <property type="match status" value="3"/>
</dbReference>
<dbReference type="PANTHER" id="PTHR10127">
    <property type="entry name" value="DISCOIDIN, CUB, EGF, LAMININ , AND ZINC METALLOPROTEASE DOMAIN CONTAINING"/>
    <property type="match status" value="1"/>
</dbReference>
<dbReference type="WBParaSite" id="TCONS_00010477.p1">
    <property type="protein sequence ID" value="TCONS_00010477.p1"/>
    <property type="gene ID" value="XLOC_003646"/>
</dbReference>
<dbReference type="Gene3D" id="2.60.120.290">
    <property type="entry name" value="Spermadhesin, CUB domain"/>
    <property type="match status" value="1"/>
</dbReference>
<dbReference type="GO" id="GO:0004222">
    <property type="term" value="F:metalloendopeptidase activity"/>
    <property type="evidence" value="ECO:0007669"/>
    <property type="project" value="UniProtKB-UniRule"/>
</dbReference>
<reference evidence="7" key="1">
    <citation type="submission" date="2024-02" db="UniProtKB">
        <authorList>
            <consortium name="WormBaseParasite"/>
        </authorList>
    </citation>
    <scope>IDENTIFICATION</scope>
</reference>
<feature type="domain" description="Peptidase M12A" evidence="5">
    <location>
        <begin position="839"/>
        <end position="1046"/>
    </location>
</feature>
<keyword evidence="6" id="KW-1185">Reference proteome</keyword>
<keyword evidence="3 4" id="KW-0862">Zinc</keyword>
<dbReference type="InterPro" id="IPR024079">
    <property type="entry name" value="MetalloPept_cat_dom_sf"/>
</dbReference>
<dbReference type="PANTHER" id="PTHR10127:SF802">
    <property type="entry name" value="ZINC METALLOPROTEINASE NAS-10"/>
    <property type="match status" value="1"/>
</dbReference>
<keyword evidence="1" id="KW-0245">EGF-like domain</keyword>
<dbReference type="InterPro" id="IPR001506">
    <property type="entry name" value="Peptidase_M12A"/>
</dbReference>
<evidence type="ECO:0000256" key="1">
    <source>
        <dbReference type="ARBA" id="ARBA00022536"/>
    </source>
</evidence>
<organism evidence="6 7">
    <name type="scientific">Strongyloides stercoralis</name>
    <name type="common">Threadworm</name>
    <dbReference type="NCBI Taxonomy" id="6248"/>
    <lineage>
        <taxon>Eukaryota</taxon>
        <taxon>Metazoa</taxon>
        <taxon>Ecdysozoa</taxon>
        <taxon>Nematoda</taxon>
        <taxon>Chromadorea</taxon>
        <taxon>Rhabditida</taxon>
        <taxon>Tylenchina</taxon>
        <taxon>Panagrolaimomorpha</taxon>
        <taxon>Strongyloidoidea</taxon>
        <taxon>Strongyloididae</taxon>
        <taxon>Strongyloides</taxon>
    </lineage>
</organism>
<feature type="binding site" evidence="3">
    <location>
        <position position="944"/>
    </location>
    <ligand>
        <name>Zn(2+)</name>
        <dbReference type="ChEBI" id="CHEBI:29105"/>
        <note>catalytic</note>
    </ligand>
</feature>
<dbReference type="InterPro" id="IPR035914">
    <property type="entry name" value="Sperma_CUB_dom_sf"/>
</dbReference>
<protein>
    <recommendedName>
        <fullName evidence="4">Metalloendopeptidase</fullName>
        <ecNumber evidence="4">3.4.24.-</ecNumber>
    </recommendedName>
</protein>
<feature type="binding site" evidence="3">
    <location>
        <position position="184"/>
    </location>
    <ligand>
        <name>Zn(2+)</name>
        <dbReference type="ChEBI" id="CHEBI:29105"/>
        <note>catalytic</note>
    </ligand>
</feature>
<feature type="domain" description="Peptidase M12A" evidence="5">
    <location>
        <begin position="74"/>
        <end position="286"/>
    </location>
</feature>
<dbReference type="GO" id="GO:0006508">
    <property type="term" value="P:proteolysis"/>
    <property type="evidence" value="ECO:0007669"/>
    <property type="project" value="UniProtKB-KW"/>
</dbReference>
<feature type="active site" evidence="3">
    <location>
        <position position="941"/>
    </location>
</feature>
<evidence type="ECO:0000256" key="4">
    <source>
        <dbReference type="RuleBase" id="RU361183"/>
    </source>
</evidence>
<feature type="binding site" evidence="3">
    <location>
        <position position="560"/>
    </location>
    <ligand>
        <name>Zn(2+)</name>
        <dbReference type="ChEBI" id="CHEBI:29105"/>
        <note>catalytic</note>
    </ligand>
</feature>
<comment type="caution">
    <text evidence="3">Lacks conserved residue(s) required for the propagation of feature annotation.</text>
</comment>